<name>A0ABQ0I620_9ALTE</name>
<sequence length="38" mass="4374">MTSSIKSGDFAKNQPSCYERQYKDTHDKNGQFLGLNYT</sequence>
<accession>A0ABQ0I620</accession>
<organism evidence="1 2">
    <name type="scientific">Paraglaciecola agarilytica NO2</name>
    <dbReference type="NCBI Taxonomy" id="1125747"/>
    <lineage>
        <taxon>Bacteria</taxon>
        <taxon>Pseudomonadati</taxon>
        <taxon>Pseudomonadota</taxon>
        <taxon>Gammaproteobacteria</taxon>
        <taxon>Alteromonadales</taxon>
        <taxon>Alteromonadaceae</taxon>
        <taxon>Paraglaciecola</taxon>
    </lineage>
</organism>
<keyword evidence="2" id="KW-1185">Reference proteome</keyword>
<dbReference type="Proteomes" id="UP000008372">
    <property type="component" value="Unassembled WGS sequence"/>
</dbReference>
<reference evidence="1 2" key="1">
    <citation type="journal article" date="2014" name="Environ. Microbiol.">
        <title>Comparative genomics of the marine bacterial genus Glaciecola reveals the high degree of genomic diversity and genomic characteristic for cold adaptation.</title>
        <authorList>
            <person name="Qin Q.L."/>
            <person name="Xie B.B."/>
            <person name="Yu Y."/>
            <person name="Shu Y.L."/>
            <person name="Rong J.C."/>
            <person name="Zhang Y.J."/>
            <person name="Zhao D.L."/>
            <person name="Chen X.L."/>
            <person name="Zhang X.Y."/>
            <person name="Chen B."/>
            <person name="Zhou B.C."/>
            <person name="Zhang Y.Z."/>
        </authorList>
    </citation>
    <scope>NUCLEOTIDE SEQUENCE [LARGE SCALE GENOMIC DNA]</scope>
    <source>
        <strain evidence="1 2">NO2</strain>
    </source>
</reference>
<protein>
    <submittedName>
        <fullName evidence="1">Uncharacterized protein</fullName>
    </submittedName>
</protein>
<evidence type="ECO:0000313" key="2">
    <source>
        <dbReference type="Proteomes" id="UP000008372"/>
    </source>
</evidence>
<evidence type="ECO:0000313" key="1">
    <source>
        <dbReference type="EMBL" id="GAC04752.1"/>
    </source>
</evidence>
<comment type="caution">
    <text evidence="1">The sequence shown here is derived from an EMBL/GenBank/DDBJ whole genome shotgun (WGS) entry which is preliminary data.</text>
</comment>
<dbReference type="EMBL" id="BAEK01000032">
    <property type="protein sequence ID" value="GAC04752.1"/>
    <property type="molecule type" value="Genomic_DNA"/>
</dbReference>
<gene>
    <name evidence="1" type="ORF">GAGA_1897</name>
</gene>
<proteinExistence type="predicted"/>